<feature type="domain" description="HD" evidence="13">
    <location>
        <begin position="302"/>
        <end position="375"/>
    </location>
</feature>
<dbReference type="Pfam" id="PF13735">
    <property type="entry name" value="tRNA_NucTran2_2"/>
    <property type="match status" value="1"/>
</dbReference>
<dbReference type="GO" id="GO:0046872">
    <property type="term" value="F:metal ion binding"/>
    <property type="evidence" value="ECO:0007669"/>
    <property type="project" value="UniProtKB-KW"/>
</dbReference>
<dbReference type="NCBIfam" id="TIGR00277">
    <property type="entry name" value="HDIG"/>
    <property type="match status" value="1"/>
</dbReference>
<keyword evidence="17" id="KW-1185">Reference proteome</keyword>
<keyword evidence="10 11" id="KW-0694">RNA-binding</keyword>
<evidence type="ECO:0000256" key="11">
    <source>
        <dbReference type="RuleBase" id="RU003953"/>
    </source>
</evidence>
<keyword evidence="8" id="KW-0547">Nucleotide-binding</keyword>
<feature type="domain" description="CCA-adding enzyme C-terminal" evidence="15">
    <location>
        <begin position="445"/>
        <end position="490"/>
    </location>
</feature>
<evidence type="ECO:0000313" key="16">
    <source>
        <dbReference type="EMBL" id="ADC88796.1"/>
    </source>
</evidence>
<dbReference type="InterPro" id="IPR032810">
    <property type="entry name" value="CCA-adding_enz_C"/>
</dbReference>
<name>D3SNQ9_THEAH</name>
<sequence>MDIVFEKGIKHTAHGLNFYMSYFDDIARLLPRDELCFVVGGWVRDRLLGEPVGYKIDVDLLVTCDPRKIAKDLAEAIGGTYFEFEKKGLLRRPTVATVILEIPPYRYRFDFSQIKGKDIEKALVEDLLSRDFTANAMAVSLDDVLSIGAKQTIIYDPAHGVEDLEMGVLRPVSIKNLEEDPVRILRGVRLSVEKDLELTEDFYQFVLRKKHIIRKASPERITVELLRILELPNSARALREMYRLGLLQELFPDIARWKEVTTSHYSLEKHMDLLWEEMDKVVEEKEKFLHAELLSQIGSKKFLGEFSDLAALKLAAIFHDIAKPHTFQMKDGKPTFYQHDQLGALLVKEYGKAYRWGEDLTRFVADLVTYHLRVFYLKESLKKGELTDRGRGKFWKECGHIAPWLFLHSIADARASHDSEEELHHLMDTIHDLTHFAMRSKTKPIKPLLTGHDIMELLSIPPGPLVGEIKRALEEAQLEGKVSTREEAIDFVKNYLRNSNLMGEPS</sequence>
<organism evidence="16 17">
    <name type="scientific">Thermocrinis albus (strain DSM 14484 / JCM 11386 / HI 11/12)</name>
    <dbReference type="NCBI Taxonomy" id="638303"/>
    <lineage>
        <taxon>Bacteria</taxon>
        <taxon>Pseudomonadati</taxon>
        <taxon>Aquificota</taxon>
        <taxon>Aquificia</taxon>
        <taxon>Aquificales</taxon>
        <taxon>Aquificaceae</taxon>
        <taxon>Thermocrinis</taxon>
    </lineage>
</organism>
<dbReference type="Pfam" id="PF12627">
    <property type="entry name" value="PolyA_pol_RNAbd"/>
    <property type="match status" value="1"/>
</dbReference>
<evidence type="ECO:0000256" key="7">
    <source>
        <dbReference type="ARBA" id="ARBA00022723"/>
    </source>
</evidence>
<dbReference type="GO" id="GO:0008033">
    <property type="term" value="P:tRNA processing"/>
    <property type="evidence" value="ECO:0007669"/>
    <property type="project" value="UniProtKB-KW"/>
</dbReference>
<keyword evidence="6 16" id="KW-0548">Nucleotidyltransferase</keyword>
<dbReference type="InterPro" id="IPR050124">
    <property type="entry name" value="tRNA_CCA-adding_enzyme"/>
</dbReference>
<keyword evidence="3" id="KW-0820">tRNA-binding</keyword>
<dbReference type="Gene3D" id="1.10.3090.10">
    <property type="entry name" value="cca-adding enzyme, domain 2"/>
    <property type="match status" value="1"/>
</dbReference>
<dbReference type="GO" id="GO:0000049">
    <property type="term" value="F:tRNA binding"/>
    <property type="evidence" value="ECO:0007669"/>
    <property type="project" value="UniProtKB-KW"/>
</dbReference>
<evidence type="ECO:0000313" key="17">
    <source>
        <dbReference type="Proteomes" id="UP000002043"/>
    </source>
</evidence>
<dbReference type="GO" id="GO:0016779">
    <property type="term" value="F:nucleotidyltransferase activity"/>
    <property type="evidence" value="ECO:0007669"/>
    <property type="project" value="UniProtKB-KW"/>
</dbReference>
<evidence type="ECO:0000259" key="14">
    <source>
        <dbReference type="Pfam" id="PF12627"/>
    </source>
</evidence>
<protein>
    <submittedName>
        <fullName evidence="16">Polynucleotide adenylyltransferase/metal dependent phosphohydrolase</fullName>
    </submittedName>
</protein>
<feature type="domain" description="Poly A polymerase head" evidence="12">
    <location>
        <begin position="36"/>
        <end position="170"/>
    </location>
</feature>
<keyword evidence="16" id="KW-0378">Hydrolase</keyword>
<evidence type="ECO:0000256" key="10">
    <source>
        <dbReference type="ARBA" id="ARBA00022884"/>
    </source>
</evidence>
<dbReference type="SUPFAM" id="SSF81891">
    <property type="entry name" value="Poly A polymerase C-terminal region-like"/>
    <property type="match status" value="1"/>
</dbReference>
<evidence type="ECO:0000256" key="8">
    <source>
        <dbReference type="ARBA" id="ARBA00022741"/>
    </source>
</evidence>
<dbReference type="InterPro" id="IPR006675">
    <property type="entry name" value="HDIG_dom"/>
</dbReference>
<evidence type="ECO:0000256" key="2">
    <source>
        <dbReference type="ARBA" id="ARBA00007265"/>
    </source>
</evidence>
<keyword evidence="4 11" id="KW-0808">Transferase</keyword>
<dbReference type="EMBL" id="CP001931">
    <property type="protein sequence ID" value="ADC88796.1"/>
    <property type="molecule type" value="Genomic_DNA"/>
</dbReference>
<dbReference type="Pfam" id="PF01743">
    <property type="entry name" value="PolyA_pol"/>
    <property type="match status" value="1"/>
</dbReference>
<feature type="domain" description="tRNA nucleotidyltransferase/poly(A) polymerase RNA and SrmB- binding" evidence="14">
    <location>
        <begin position="196"/>
        <end position="256"/>
    </location>
</feature>
<dbReference type="STRING" id="638303.Thal_0160"/>
<dbReference type="HOGENOM" id="CLU_015961_6_2_0"/>
<dbReference type="InterPro" id="IPR032828">
    <property type="entry name" value="PolyA_RNA-bd"/>
</dbReference>
<dbReference type="OrthoDB" id="9805698at2"/>
<comment type="cofactor">
    <cofactor evidence="1">
        <name>Mg(2+)</name>
        <dbReference type="ChEBI" id="CHEBI:18420"/>
    </cofactor>
</comment>
<evidence type="ECO:0000259" key="15">
    <source>
        <dbReference type="Pfam" id="PF13735"/>
    </source>
</evidence>
<evidence type="ECO:0000256" key="3">
    <source>
        <dbReference type="ARBA" id="ARBA00022555"/>
    </source>
</evidence>
<comment type="similarity">
    <text evidence="2 11">Belongs to the tRNA nucleotidyltransferase/poly(A) polymerase family.</text>
</comment>
<dbReference type="eggNOG" id="COG0617">
    <property type="taxonomic scope" value="Bacteria"/>
</dbReference>
<dbReference type="KEGG" id="tal:Thal_0160"/>
<evidence type="ECO:0000256" key="4">
    <source>
        <dbReference type="ARBA" id="ARBA00022679"/>
    </source>
</evidence>
<dbReference type="PANTHER" id="PTHR47545">
    <property type="entry name" value="MULTIFUNCTIONAL CCA PROTEIN"/>
    <property type="match status" value="1"/>
</dbReference>
<dbReference type="InterPro" id="IPR043519">
    <property type="entry name" value="NT_sf"/>
</dbReference>
<evidence type="ECO:0000256" key="6">
    <source>
        <dbReference type="ARBA" id="ARBA00022695"/>
    </source>
</evidence>
<evidence type="ECO:0000256" key="9">
    <source>
        <dbReference type="ARBA" id="ARBA00022842"/>
    </source>
</evidence>
<dbReference type="Proteomes" id="UP000002043">
    <property type="component" value="Chromosome"/>
</dbReference>
<evidence type="ECO:0000256" key="1">
    <source>
        <dbReference type="ARBA" id="ARBA00001946"/>
    </source>
</evidence>
<dbReference type="RefSeq" id="WP_012991203.1">
    <property type="nucleotide sequence ID" value="NC_013894.1"/>
</dbReference>
<keyword evidence="9" id="KW-0460">Magnesium</keyword>
<dbReference type="Gene3D" id="1.10.246.80">
    <property type="match status" value="1"/>
</dbReference>
<dbReference type="GO" id="GO:0000166">
    <property type="term" value="F:nucleotide binding"/>
    <property type="evidence" value="ECO:0007669"/>
    <property type="project" value="UniProtKB-KW"/>
</dbReference>
<reference evidence="17" key="1">
    <citation type="journal article" date="2010" name="Stand. Genomic Sci.">
        <title>Complete genome sequence of Thermocrinis albus type strain (HI 11/12T).</title>
        <authorList>
            <person name="Wirth R."/>
            <person name="Sikorski J."/>
            <person name="Brambilla E."/>
            <person name="Misra M."/>
            <person name="Lapidus A."/>
            <person name="Copeland A."/>
            <person name="Nolan M."/>
            <person name="Lucas S."/>
            <person name="Chen F."/>
            <person name="Tice H."/>
            <person name="Cheng J.F."/>
            <person name="Han C."/>
            <person name="Detter J.C."/>
            <person name="Tapia R."/>
            <person name="Bruce D."/>
            <person name="Goodwin L."/>
            <person name="Pitluck S."/>
            <person name="Pati A."/>
            <person name="Anderson I."/>
            <person name="Ivanova N."/>
            <person name="Mavromatis K."/>
            <person name="Mikhailova N."/>
            <person name="Chen A."/>
            <person name="Palaniappan K."/>
            <person name="Bilek Y."/>
            <person name="Hader T."/>
            <person name="Land M."/>
            <person name="Hauser L."/>
            <person name="Chang Y.J."/>
            <person name="Jeffries C.D."/>
            <person name="Tindall B.J."/>
            <person name="Rohde M."/>
            <person name="Goker M."/>
            <person name="Bristow J."/>
            <person name="Eisen J.A."/>
            <person name="Markowitz V."/>
            <person name="Hugenholtz P."/>
            <person name="Kyrpides N.C."/>
            <person name="Klenk H.P."/>
        </authorList>
    </citation>
    <scope>NUCLEOTIDE SEQUENCE [LARGE SCALE GENOMIC DNA]</scope>
    <source>
        <strain evidence="17">DSM 14484 / JCM 11386 / HI 11/12</strain>
    </source>
</reference>
<accession>D3SNQ9</accession>
<dbReference type="Pfam" id="PF01966">
    <property type="entry name" value="HD"/>
    <property type="match status" value="1"/>
</dbReference>
<dbReference type="PANTHER" id="PTHR47545:SF2">
    <property type="entry name" value="CC-ADDING TRNA NUCLEOTIDYLTRANSFERASE"/>
    <property type="match status" value="1"/>
</dbReference>
<dbReference type="GO" id="GO:0016787">
    <property type="term" value="F:hydrolase activity"/>
    <property type="evidence" value="ECO:0007669"/>
    <property type="project" value="UniProtKB-KW"/>
</dbReference>
<dbReference type="SUPFAM" id="SSF81301">
    <property type="entry name" value="Nucleotidyltransferase"/>
    <property type="match status" value="1"/>
</dbReference>
<evidence type="ECO:0000259" key="13">
    <source>
        <dbReference type="Pfam" id="PF01966"/>
    </source>
</evidence>
<keyword evidence="7" id="KW-0479">Metal-binding</keyword>
<dbReference type="InterPro" id="IPR002646">
    <property type="entry name" value="PolA_pol_head_dom"/>
</dbReference>
<proteinExistence type="inferred from homology"/>
<dbReference type="InterPro" id="IPR006674">
    <property type="entry name" value="HD_domain"/>
</dbReference>
<keyword evidence="5" id="KW-0819">tRNA processing</keyword>
<dbReference type="AlphaFoldDB" id="D3SNQ9"/>
<dbReference type="Gene3D" id="3.30.460.10">
    <property type="entry name" value="Beta Polymerase, domain 2"/>
    <property type="match status" value="1"/>
</dbReference>
<evidence type="ECO:0000256" key="5">
    <source>
        <dbReference type="ARBA" id="ARBA00022694"/>
    </source>
</evidence>
<gene>
    <name evidence="16" type="ordered locus">Thal_0160</name>
</gene>
<evidence type="ECO:0000259" key="12">
    <source>
        <dbReference type="Pfam" id="PF01743"/>
    </source>
</evidence>